<dbReference type="Proteomes" id="UP000705283">
    <property type="component" value="Unassembled WGS sequence"/>
</dbReference>
<dbReference type="EMBL" id="JADMKS010000007">
    <property type="protein sequence ID" value="MBF6638403.1"/>
    <property type="molecule type" value="Genomic_DNA"/>
</dbReference>
<accession>A0AA40X488</accession>
<organism evidence="2 3">
    <name type="scientific">Rouxiella silvae</name>
    <dbReference type="NCBI Taxonomy" id="1646373"/>
    <lineage>
        <taxon>Bacteria</taxon>
        <taxon>Pseudomonadati</taxon>
        <taxon>Pseudomonadota</taxon>
        <taxon>Gammaproteobacteria</taxon>
        <taxon>Enterobacterales</taxon>
        <taxon>Yersiniaceae</taxon>
        <taxon>Rouxiella</taxon>
    </lineage>
</organism>
<reference evidence="2" key="2">
    <citation type="submission" date="2022-09" db="EMBL/GenBank/DDBJ databases">
        <title>Rouxiella aceris sp. nov., isolated from tree sap and emended description of the genus Rhouxiella.</title>
        <authorList>
            <person name="Kim I.S."/>
        </authorList>
    </citation>
    <scope>NUCLEOTIDE SEQUENCE</scope>
    <source>
        <strain evidence="2">SAP-2</strain>
    </source>
</reference>
<proteinExistence type="predicted"/>
<comment type="caution">
    <text evidence="2">The sequence shown here is derived from an EMBL/GenBank/DDBJ whole genome shotgun (WGS) entry which is preliminary data.</text>
</comment>
<feature type="region of interest" description="Disordered" evidence="1">
    <location>
        <begin position="662"/>
        <end position="689"/>
    </location>
</feature>
<feature type="region of interest" description="Disordered" evidence="1">
    <location>
        <begin position="1657"/>
        <end position="1693"/>
    </location>
</feature>
<evidence type="ECO:0000313" key="3">
    <source>
        <dbReference type="Proteomes" id="UP000705283"/>
    </source>
</evidence>
<feature type="compositionally biased region" description="Polar residues" evidence="1">
    <location>
        <begin position="1679"/>
        <end position="1693"/>
    </location>
</feature>
<name>A0AA40X488_9GAMM</name>
<evidence type="ECO:0000256" key="1">
    <source>
        <dbReference type="SAM" id="MobiDB-lite"/>
    </source>
</evidence>
<feature type="compositionally biased region" description="Polar residues" evidence="1">
    <location>
        <begin position="669"/>
        <end position="689"/>
    </location>
</feature>
<evidence type="ECO:0000313" key="2">
    <source>
        <dbReference type="EMBL" id="MBF6638403.1"/>
    </source>
</evidence>
<protein>
    <submittedName>
        <fullName evidence="2">Uncharacterized protein</fullName>
    </submittedName>
</protein>
<reference evidence="2" key="1">
    <citation type="submission" date="2020-11" db="EMBL/GenBank/DDBJ databases">
        <authorList>
            <person name="Lee S.D."/>
        </authorList>
    </citation>
    <scope>NUCLEOTIDE SEQUENCE</scope>
    <source>
        <strain evidence="2">SAP-2</strain>
    </source>
</reference>
<feature type="compositionally biased region" description="Polar residues" evidence="1">
    <location>
        <begin position="1659"/>
        <end position="1668"/>
    </location>
</feature>
<sequence length="1850" mass="209664">MNVNESIPNTSPRNDVVRVQETRCDSVISSLRAVTSGGKLEMRSLSPGGGGIFSREASPERINPLPPPSLPDCPFFLPLTPTPFSTSAACAEFPSQREHIDCTEEDVRNIRIGQNVEYVEALSKYTRSISDALSGYEKFDGALLSREIKEKIFSLKCKVESSRIAAEQFFKGLNTRLDSLLGQVNLMTKAALLSTEQNSLYSHSKNVSKVLDETARVLLSVPEADKTLIIELHEIRNQACTARDKARLRPMLERLSLIENVEVAQRNLDQQVDRCVKVRHLLRLLLNPHFSLSEQYFKAVQAFSTPDELSLIENVLKECRFNAELRETINALRTTAQMEEVNRDFNTLQNMLEKSVTRCNRRNTEECALENIHRINQYFYEINSAQKAYQDTQARAYSAAQDAQYRGLKDSEALENQWHKEVLLAEIVIEDEWRNQKVAIIVEESGEKNIRAVGMNEGGAVNHHVTCDEKIVDLSRYAVHLSRKDVINAVKHSEYALAAEITKRRGFLNMRIETLSQAIPYKNAPKVDGHVLRKVTVSQEKNRKIIGVVQHDFEKFPQFASSSNLQALLIEQVSRQLNQPPTRHTELSQHSFSVAPTLGAASHHQADRLKNKITSTQVNDAVKSANAVMLRPTLESSLKLDVAQISQEFKNNEVYMARRKENTGRESLPQATPLTPAVASTSRPPLTSAQSTLSRPAIAACQAQVLPSNKTGELTAIHLKNIKALGAGDFYRMLSCAISVPIFYVDKNNKITRVHLQGRLSYLINSDPKSISDGLVLYFESRDEKIEARKTAMKTLTMLNTDKSNVAALKFIPRDLYAVQNEREMYQVIMSTMEDFSAEASKFLNLLYLKNKTTRKDDLLYCSNIFQKLSTKLCGKTVIRSEFFRLLAEKIKESPARTTSLISPVLQRIGNPPVAWFKVIATKLLHAIKDSEDSIDDLACFLATIFILYKDSEDNALKSFIIQVTDHFQKINISAYPLFMIVAKNMYKEIDSQGNAQLDLHTILIIACNRVTTALNNSNRSMKYHVDVLEPLLPMFTYPGQRFKTQAYPRIRDYLLDRSICPIIQFPQNISIKDKVLLFAMMGAFQYPRNWAVDVVSKFETIIDEHGRDGNAALATLYLIIFANSRISSENGRAIFKRFFQKHVQRDSGTQALALLMVSGVMAKSLIPSIYRANDKEALDLILEYWNIYNDVKLTSIGENKCLIIGNGLGRIDDKVKYLTGPESKDKSPVFLSMQKANNWIGKCRYIEEYIFTHKECDAIFSRMLIDYAANKNKVNFIADIIKANESFDVNINKSKVSELNVRLQHLLVEGRENSKTDKKSAENNKSLFEAILSLQINLFNSGGLKNAEKLLENVVSNFASIDKFIEMKAPFTLLNDRLIKGDINDHLYLSIISKVIQTSCAKKNNDGVEFIRNQLMHEVYQMMARRNNLDELLKVFGNIVINIPPKLAGYGVFIEHIKREIQSSSLSNPAEGPNRKELIRFILAQDITWLVFKGAFQESIPNSVNIDWLFNPENFFEAKPARQHSMLKFDQDIGDKPSPEFIKRCILAVGEGLALKSNAINHTLVRSFGSILNFLTQGKSLELIELMDFILKQCETLRDNGVLSSLAPMKDNALQGMLNVIKTQNTVEAEKLSKRLDDIFGKSQSSVYYEPQFKDENLSNSTTSTSDFEGKNKKRSQRNSITEESMSATESVLASNVERKPIKDKEKLSLYIETDWQSLKKDYDKDWGLEEGMQMFLSNSRASELNLHPYTRENKESRFYTIVLKPKNTRSTKGKHRGKSNARAGLLKGSHNRYIFVGAGNHKEMEALSTKYSKKTKEQIDQRIESAQEKSYRLLLNEFEEIETGVEDL</sequence>
<dbReference type="RefSeq" id="WP_194978464.1">
    <property type="nucleotide sequence ID" value="NZ_JADMKS010000007.1"/>
</dbReference>
<gene>
    <name evidence="2" type="ORF">ITX54_17190</name>
</gene>